<keyword evidence="6" id="KW-1185">Reference proteome</keyword>
<dbReference type="GO" id="GO:0008270">
    <property type="term" value="F:zinc ion binding"/>
    <property type="evidence" value="ECO:0007669"/>
    <property type="project" value="UniProtKB-KW"/>
</dbReference>
<name>A0A1H1RGD1_9CELL</name>
<dbReference type="InterPro" id="IPR037274">
    <property type="entry name" value="Znf_CHY_sf"/>
</dbReference>
<organism evidence="5 6">
    <name type="scientific">Paraoerskovia marina</name>
    <dbReference type="NCBI Taxonomy" id="545619"/>
    <lineage>
        <taxon>Bacteria</taxon>
        <taxon>Bacillati</taxon>
        <taxon>Actinomycetota</taxon>
        <taxon>Actinomycetes</taxon>
        <taxon>Micrococcales</taxon>
        <taxon>Cellulomonadaceae</taxon>
        <taxon>Paraoerskovia</taxon>
    </lineage>
</organism>
<dbReference type="InterPro" id="IPR016694">
    <property type="entry name" value="UCP017292"/>
</dbReference>
<protein>
    <submittedName>
        <fullName evidence="5">Uncharacterized protein, contains Zn-finger domain of CHY type</fullName>
    </submittedName>
</protein>
<dbReference type="AlphaFoldDB" id="A0A1H1RGD1"/>
<dbReference type="InterPro" id="IPR008913">
    <property type="entry name" value="Znf_CHY"/>
</dbReference>
<dbReference type="Proteomes" id="UP000185663">
    <property type="component" value="Chromosome I"/>
</dbReference>
<evidence type="ECO:0000256" key="3">
    <source>
        <dbReference type="ARBA" id="ARBA00022833"/>
    </source>
</evidence>
<dbReference type="STRING" id="545619.SAMN04489860_1346"/>
<evidence type="ECO:0000256" key="2">
    <source>
        <dbReference type="ARBA" id="ARBA00022771"/>
    </source>
</evidence>
<evidence type="ECO:0000256" key="1">
    <source>
        <dbReference type="ARBA" id="ARBA00022723"/>
    </source>
</evidence>
<dbReference type="PROSITE" id="PS51266">
    <property type="entry name" value="ZF_CHY"/>
    <property type="match status" value="1"/>
</dbReference>
<keyword evidence="2" id="KW-0863">Zinc-finger</keyword>
<feature type="domain" description="CHY-type" evidence="4">
    <location>
        <begin position="1"/>
        <end position="59"/>
    </location>
</feature>
<evidence type="ECO:0000313" key="6">
    <source>
        <dbReference type="Proteomes" id="UP000185663"/>
    </source>
</evidence>
<accession>A0A1H1RGD1</accession>
<reference evidence="5 6" key="1">
    <citation type="submission" date="2016-10" db="EMBL/GenBank/DDBJ databases">
        <authorList>
            <person name="de Groot N.N."/>
        </authorList>
    </citation>
    <scope>NUCLEOTIDE SEQUENCE [LARGE SCALE GENOMIC DNA]</scope>
    <source>
        <strain evidence="5 6">DSM 22126</strain>
    </source>
</reference>
<sequence>MCCDAWFPCHACHEETADHTAVPRPADRFDEPAARCGVCGRTMTVPEYRGVTSCPGCGASFNPGCAAHAHLYFEIDDDTGRR</sequence>
<keyword evidence="1" id="KW-0479">Metal-binding</keyword>
<evidence type="ECO:0000259" key="4">
    <source>
        <dbReference type="PROSITE" id="PS51266"/>
    </source>
</evidence>
<dbReference type="PIRSF" id="PIRSF017292">
    <property type="entry name" value="UCP017292_Znf_CHY"/>
    <property type="match status" value="1"/>
</dbReference>
<dbReference type="EMBL" id="LT629776">
    <property type="protein sequence ID" value="SDS34606.1"/>
    <property type="molecule type" value="Genomic_DNA"/>
</dbReference>
<evidence type="ECO:0000313" key="5">
    <source>
        <dbReference type="EMBL" id="SDS34606.1"/>
    </source>
</evidence>
<keyword evidence="3" id="KW-0862">Zinc</keyword>
<dbReference type="SUPFAM" id="SSF161219">
    <property type="entry name" value="CHY zinc finger-like"/>
    <property type="match status" value="1"/>
</dbReference>
<proteinExistence type="predicted"/>
<gene>
    <name evidence="5" type="ORF">SAMN04489860_1346</name>
</gene>